<keyword evidence="9 11" id="KW-0472">Membrane</keyword>
<keyword evidence="4" id="KW-0276">Fatty acid metabolism</keyword>
<feature type="region of interest" description="Disordered" evidence="10">
    <location>
        <begin position="1"/>
        <end position="53"/>
    </location>
</feature>
<evidence type="ECO:0000313" key="14">
    <source>
        <dbReference type="Proteomes" id="UP001501842"/>
    </source>
</evidence>
<evidence type="ECO:0000256" key="2">
    <source>
        <dbReference type="ARBA" id="ARBA00008749"/>
    </source>
</evidence>
<feature type="transmembrane region" description="Helical" evidence="11">
    <location>
        <begin position="235"/>
        <end position="254"/>
    </location>
</feature>
<dbReference type="CDD" id="cd03505">
    <property type="entry name" value="Delta9-FADS-like"/>
    <property type="match status" value="1"/>
</dbReference>
<evidence type="ECO:0000256" key="5">
    <source>
        <dbReference type="ARBA" id="ARBA00022989"/>
    </source>
</evidence>
<comment type="similarity">
    <text evidence="2">Belongs to the fatty acid desaturase type 2 family.</text>
</comment>
<evidence type="ECO:0000259" key="12">
    <source>
        <dbReference type="Pfam" id="PF00487"/>
    </source>
</evidence>
<evidence type="ECO:0000256" key="1">
    <source>
        <dbReference type="ARBA" id="ARBA00004141"/>
    </source>
</evidence>
<dbReference type="PANTHER" id="PTHR11351">
    <property type="entry name" value="ACYL-COA DESATURASE"/>
    <property type="match status" value="1"/>
</dbReference>
<evidence type="ECO:0000256" key="9">
    <source>
        <dbReference type="ARBA" id="ARBA00023136"/>
    </source>
</evidence>
<dbReference type="Proteomes" id="UP001501842">
    <property type="component" value="Unassembled WGS sequence"/>
</dbReference>
<evidence type="ECO:0000256" key="6">
    <source>
        <dbReference type="ARBA" id="ARBA00023002"/>
    </source>
</evidence>
<feature type="domain" description="Fatty acid desaturase" evidence="12">
    <location>
        <begin position="94"/>
        <end position="308"/>
    </location>
</feature>
<name>A0ABN3U823_9ACTN</name>
<feature type="transmembrane region" description="Helical" evidence="11">
    <location>
        <begin position="89"/>
        <end position="113"/>
    </location>
</feature>
<dbReference type="InterPro" id="IPR015876">
    <property type="entry name" value="Acyl-CoA_DS"/>
</dbReference>
<keyword evidence="14" id="KW-1185">Reference proteome</keyword>
<protein>
    <submittedName>
        <fullName evidence="13">Acyl-CoA desaturase</fullName>
    </submittedName>
</protein>
<keyword evidence="6" id="KW-0560">Oxidoreductase</keyword>
<proteinExistence type="inferred from homology"/>
<dbReference type="EMBL" id="BAAATZ010000007">
    <property type="protein sequence ID" value="GAA2724249.1"/>
    <property type="molecule type" value="Genomic_DNA"/>
</dbReference>
<keyword evidence="5 11" id="KW-1133">Transmembrane helix</keyword>
<feature type="transmembrane region" description="Helical" evidence="11">
    <location>
        <begin position="62"/>
        <end position="83"/>
    </location>
</feature>
<organism evidence="13 14">
    <name type="scientific">Actinocorallia aurantiaca</name>
    <dbReference type="NCBI Taxonomy" id="46204"/>
    <lineage>
        <taxon>Bacteria</taxon>
        <taxon>Bacillati</taxon>
        <taxon>Actinomycetota</taxon>
        <taxon>Actinomycetes</taxon>
        <taxon>Streptosporangiales</taxon>
        <taxon>Thermomonosporaceae</taxon>
        <taxon>Actinocorallia</taxon>
    </lineage>
</organism>
<evidence type="ECO:0000256" key="3">
    <source>
        <dbReference type="ARBA" id="ARBA00022692"/>
    </source>
</evidence>
<evidence type="ECO:0000256" key="8">
    <source>
        <dbReference type="ARBA" id="ARBA00023098"/>
    </source>
</evidence>
<evidence type="ECO:0000256" key="11">
    <source>
        <dbReference type="SAM" id="Phobius"/>
    </source>
</evidence>
<gene>
    <name evidence="13" type="ORF">GCM10010439_21400</name>
</gene>
<keyword evidence="8" id="KW-0443">Lipid metabolism</keyword>
<feature type="transmembrane region" description="Helical" evidence="11">
    <location>
        <begin position="125"/>
        <end position="145"/>
    </location>
</feature>
<keyword evidence="7" id="KW-0408">Iron</keyword>
<evidence type="ECO:0000256" key="7">
    <source>
        <dbReference type="ARBA" id="ARBA00023004"/>
    </source>
</evidence>
<comment type="subcellular location">
    <subcellularLocation>
        <location evidence="1">Membrane</location>
        <topology evidence="1">Multi-pass membrane protein</topology>
    </subcellularLocation>
</comment>
<dbReference type="Pfam" id="PF00487">
    <property type="entry name" value="FA_desaturase"/>
    <property type="match status" value="1"/>
</dbReference>
<dbReference type="InterPro" id="IPR005804">
    <property type="entry name" value="FA_desaturase_dom"/>
</dbReference>
<keyword evidence="3 11" id="KW-0812">Transmembrane</keyword>
<dbReference type="RefSeq" id="WP_344450140.1">
    <property type="nucleotide sequence ID" value="NZ_BAAATZ010000007.1"/>
</dbReference>
<accession>A0ABN3U823</accession>
<dbReference type="PRINTS" id="PR00075">
    <property type="entry name" value="FACDDSATRASE"/>
</dbReference>
<evidence type="ECO:0000313" key="13">
    <source>
        <dbReference type="EMBL" id="GAA2724249.1"/>
    </source>
</evidence>
<sequence length="370" mass="41023">MPDPPAPDARGTAPPGAEPVGPARPEPDARGTVLPDAEPVSPIRPEPDARGTVPVSWSRRHAYLVMLVVLPFLVLGAAVYVFWGRGVGLLDLSLALVLYTVNIFGISVGYHRLLTHRAFKCVRPVRVALAVAGGLALQGPVTLWVAEHRRHHKYADRPGDPHSPWAYGESGLGLLRGLLHAQVGWFYTERRRSSRAHWVPDLLADPDIRRLDAAYPLVAAASFLLPATLGGLLSWSWAGFWTAFFWAGLVRYAVVHHVTWSVNSLAHCFGDRPFDTRDRSTNLRWVALLTFGEGWHNWHHADPTCARHGVLKGHHDPSAALIRALERLGWAHDVRWPDPARLSSRLVKTPLCVPDLPFRRRRGRGRRGSG</sequence>
<dbReference type="PANTHER" id="PTHR11351:SF3">
    <property type="entry name" value="BLL4393 PROTEIN"/>
    <property type="match status" value="1"/>
</dbReference>
<evidence type="ECO:0000256" key="4">
    <source>
        <dbReference type="ARBA" id="ARBA00022832"/>
    </source>
</evidence>
<comment type="caution">
    <text evidence="13">The sequence shown here is derived from an EMBL/GenBank/DDBJ whole genome shotgun (WGS) entry which is preliminary data.</text>
</comment>
<evidence type="ECO:0000256" key="10">
    <source>
        <dbReference type="SAM" id="MobiDB-lite"/>
    </source>
</evidence>
<reference evidence="13 14" key="1">
    <citation type="journal article" date="2019" name="Int. J. Syst. Evol. Microbiol.">
        <title>The Global Catalogue of Microorganisms (GCM) 10K type strain sequencing project: providing services to taxonomists for standard genome sequencing and annotation.</title>
        <authorList>
            <consortium name="The Broad Institute Genomics Platform"/>
            <consortium name="The Broad Institute Genome Sequencing Center for Infectious Disease"/>
            <person name="Wu L."/>
            <person name="Ma J."/>
        </authorList>
    </citation>
    <scope>NUCLEOTIDE SEQUENCE [LARGE SCALE GENOMIC DNA]</scope>
    <source>
        <strain evidence="13 14">JCM 8201</strain>
    </source>
</reference>